<dbReference type="PANTHER" id="PTHR23416">
    <property type="entry name" value="SIALIC ACID SYNTHASE-RELATED"/>
    <property type="match status" value="1"/>
</dbReference>
<dbReference type="PROSITE" id="PS00101">
    <property type="entry name" value="HEXAPEP_TRANSFERASES"/>
    <property type="match status" value="1"/>
</dbReference>
<sequence>MPHDDTAEREVRRRMADHELYTDSAPGLERLEEERLRGKELAAKYNDTGPRDQEARRTLLGELLGSVGHGVWVEPPLHVAYGRHVHLGDDVYVNFGLTLVDDVEVFVGDRVMFAPHVTISTTGHPVHPDLRRDGSQFSAPVRIEDDVWIGAGAVLLPGVTVGRGSVVGAGSVVTADVPPMTVVAGTPARVLRQITDADRVWTYRPPRTARS</sequence>
<feature type="domain" description="Maltose/galactoside acetyltransferase" evidence="5">
    <location>
        <begin position="12"/>
        <end position="69"/>
    </location>
</feature>
<keyword evidence="6" id="KW-0012">Acyltransferase</keyword>
<dbReference type="PANTHER" id="PTHR23416:SF23">
    <property type="entry name" value="ACETYLTRANSFERASE C18B11.09C-RELATED"/>
    <property type="match status" value="1"/>
</dbReference>
<evidence type="ECO:0000259" key="5">
    <source>
        <dbReference type="SMART" id="SM01266"/>
    </source>
</evidence>
<reference evidence="6 7" key="1">
    <citation type="submission" date="2024-06" db="EMBL/GenBank/DDBJ databases">
        <title>The Natural Products Discovery Center: Release of the First 8490 Sequenced Strains for Exploring Actinobacteria Biosynthetic Diversity.</title>
        <authorList>
            <person name="Kalkreuter E."/>
            <person name="Kautsar S.A."/>
            <person name="Yang D."/>
            <person name="Bader C.D."/>
            <person name="Teijaro C.N."/>
            <person name="Fluegel L."/>
            <person name="Davis C.M."/>
            <person name="Simpson J.R."/>
            <person name="Lauterbach L."/>
            <person name="Steele A.D."/>
            <person name="Gui C."/>
            <person name="Meng S."/>
            <person name="Li G."/>
            <person name="Viehrig K."/>
            <person name="Ye F."/>
            <person name="Su P."/>
            <person name="Kiefer A.F."/>
            <person name="Nichols A."/>
            <person name="Cepeda A.J."/>
            <person name="Yan W."/>
            <person name="Fan B."/>
            <person name="Jiang Y."/>
            <person name="Adhikari A."/>
            <person name="Zheng C.-J."/>
            <person name="Schuster L."/>
            <person name="Cowan T.M."/>
            <person name="Smanski M.J."/>
            <person name="Chevrette M.G."/>
            <person name="De Carvalho L.P.S."/>
            <person name="Shen B."/>
        </authorList>
    </citation>
    <scope>NUCLEOTIDE SEQUENCE [LARGE SCALE GENOMIC DNA]</scope>
    <source>
        <strain evidence="6 7">NPDC048274</strain>
    </source>
</reference>
<dbReference type="SMART" id="SM01266">
    <property type="entry name" value="Mac"/>
    <property type="match status" value="1"/>
</dbReference>
<evidence type="ECO:0000256" key="2">
    <source>
        <dbReference type="ARBA" id="ARBA00022679"/>
    </source>
</evidence>
<dbReference type="InterPro" id="IPR011004">
    <property type="entry name" value="Trimer_LpxA-like_sf"/>
</dbReference>
<dbReference type="CDD" id="cd03357">
    <property type="entry name" value="LbH_MAT_GAT"/>
    <property type="match status" value="1"/>
</dbReference>
<organism evidence="6 7">
    <name type="scientific">Streptomyces griseoloalbus</name>
    <dbReference type="NCBI Taxonomy" id="67303"/>
    <lineage>
        <taxon>Bacteria</taxon>
        <taxon>Bacillati</taxon>
        <taxon>Actinomycetota</taxon>
        <taxon>Actinomycetes</taxon>
        <taxon>Kitasatosporales</taxon>
        <taxon>Streptomycetaceae</taxon>
        <taxon>Streptomyces</taxon>
    </lineage>
</organism>
<dbReference type="Gene3D" id="2.160.10.10">
    <property type="entry name" value="Hexapeptide repeat proteins"/>
    <property type="match status" value="1"/>
</dbReference>
<dbReference type="InterPro" id="IPR018357">
    <property type="entry name" value="Hexapep_transf_CS"/>
</dbReference>
<name>A0ABV3EAN6_9ACTN</name>
<dbReference type="Pfam" id="PF12464">
    <property type="entry name" value="Mac"/>
    <property type="match status" value="1"/>
</dbReference>
<accession>A0ABV3EAN6</accession>
<feature type="region of interest" description="Disordered" evidence="4">
    <location>
        <begin position="1"/>
        <end position="23"/>
    </location>
</feature>
<dbReference type="InterPro" id="IPR001451">
    <property type="entry name" value="Hexapep"/>
</dbReference>
<feature type="compositionally biased region" description="Basic and acidic residues" evidence="4">
    <location>
        <begin position="1"/>
        <end position="21"/>
    </location>
</feature>
<gene>
    <name evidence="6" type="ORF">AB0D65_25405</name>
</gene>
<dbReference type="EMBL" id="JBEZLS010000020">
    <property type="protein sequence ID" value="MEU9354218.1"/>
    <property type="molecule type" value="Genomic_DNA"/>
</dbReference>
<evidence type="ECO:0000313" key="6">
    <source>
        <dbReference type="EMBL" id="MEU9354218.1"/>
    </source>
</evidence>
<evidence type="ECO:0000313" key="7">
    <source>
        <dbReference type="Proteomes" id="UP001551582"/>
    </source>
</evidence>
<protein>
    <submittedName>
        <fullName evidence="6">Sugar O-acetyltransferase</fullName>
        <ecNumber evidence="6">2.3.1.-</ecNumber>
    </submittedName>
</protein>
<comment type="similarity">
    <text evidence="1">Belongs to the transferase hexapeptide repeat family.</text>
</comment>
<evidence type="ECO:0000256" key="1">
    <source>
        <dbReference type="ARBA" id="ARBA00007274"/>
    </source>
</evidence>
<dbReference type="SUPFAM" id="SSF51161">
    <property type="entry name" value="Trimeric LpxA-like enzymes"/>
    <property type="match status" value="1"/>
</dbReference>
<keyword evidence="2 6" id="KW-0808">Transferase</keyword>
<comment type="caution">
    <text evidence="6">The sequence shown here is derived from an EMBL/GenBank/DDBJ whole genome shotgun (WGS) entry which is preliminary data.</text>
</comment>
<dbReference type="GO" id="GO:0016746">
    <property type="term" value="F:acyltransferase activity"/>
    <property type="evidence" value="ECO:0007669"/>
    <property type="project" value="UniProtKB-KW"/>
</dbReference>
<evidence type="ECO:0000256" key="3">
    <source>
        <dbReference type="ARBA" id="ARBA00022737"/>
    </source>
</evidence>
<keyword evidence="7" id="KW-1185">Reference proteome</keyword>
<dbReference type="InterPro" id="IPR024688">
    <property type="entry name" value="Mac_dom"/>
</dbReference>
<dbReference type="Proteomes" id="UP001551582">
    <property type="component" value="Unassembled WGS sequence"/>
</dbReference>
<dbReference type="Pfam" id="PF00132">
    <property type="entry name" value="Hexapep"/>
    <property type="match status" value="1"/>
</dbReference>
<proteinExistence type="inferred from homology"/>
<keyword evidence="3" id="KW-0677">Repeat</keyword>
<dbReference type="EC" id="2.3.1.-" evidence="6"/>
<evidence type="ECO:0000256" key="4">
    <source>
        <dbReference type="SAM" id="MobiDB-lite"/>
    </source>
</evidence>
<dbReference type="InterPro" id="IPR051159">
    <property type="entry name" value="Hexapeptide_acetyltransf"/>
</dbReference>